<comment type="subunit">
    <text evidence="10">Homododecamer. Tetramer of trimer.</text>
</comment>
<dbReference type="AlphaFoldDB" id="A0A1G5SDZ5"/>
<dbReference type="PANTHER" id="PTHR30604">
    <property type="entry name" value="PROTEIN TRANSPORT PROTEIN HOFQ"/>
    <property type="match status" value="1"/>
</dbReference>
<dbReference type="InterPro" id="IPR004845">
    <property type="entry name" value="T2SS_GspD_CS"/>
</dbReference>
<feature type="domain" description="Secretin/TonB short N-terminal" evidence="13">
    <location>
        <begin position="321"/>
        <end position="369"/>
    </location>
</feature>
<dbReference type="PROSITE" id="PS00875">
    <property type="entry name" value="T2SP_D"/>
    <property type="match status" value="1"/>
</dbReference>
<evidence type="ECO:0000256" key="1">
    <source>
        <dbReference type="ARBA" id="ARBA00004370"/>
    </source>
</evidence>
<keyword evidence="5" id="KW-0653">Protein transport</keyword>
<dbReference type="InterPro" id="IPR021731">
    <property type="entry name" value="AMIN_dom"/>
</dbReference>
<dbReference type="InterPro" id="IPR001775">
    <property type="entry name" value="GspD/PilQ"/>
</dbReference>
<evidence type="ECO:0000259" key="13">
    <source>
        <dbReference type="SMART" id="SM00965"/>
    </source>
</evidence>
<evidence type="ECO:0000256" key="11">
    <source>
        <dbReference type="SAM" id="MobiDB-lite"/>
    </source>
</evidence>
<keyword evidence="8" id="KW-0178">Competence</keyword>
<keyword evidence="15" id="KW-1185">Reference proteome</keyword>
<evidence type="ECO:0000256" key="8">
    <source>
        <dbReference type="ARBA" id="ARBA00023287"/>
    </source>
</evidence>
<keyword evidence="12" id="KW-1133">Transmembrane helix</keyword>
<evidence type="ECO:0000256" key="6">
    <source>
        <dbReference type="ARBA" id="ARBA00023136"/>
    </source>
</evidence>
<dbReference type="GO" id="GO:0030420">
    <property type="term" value="P:establishment of competence for transformation"/>
    <property type="evidence" value="ECO:0007669"/>
    <property type="project" value="UniProtKB-KW"/>
</dbReference>
<evidence type="ECO:0000256" key="2">
    <source>
        <dbReference type="ARBA" id="ARBA00006304"/>
    </source>
</evidence>
<dbReference type="InterPro" id="IPR051808">
    <property type="entry name" value="Type_IV_pilus_biogenesis"/>
</dbReference>
<dbReference type="PANTHER" id="PTHR30604:SF1">
    <property type="entry name" value="DNA UTILIZATION PROTEIN HOFQ"/>
    <property type="match status" value="1"/>
</dbReference>
<gene>
    <name evidence="14" type="ORF">NSMM_380036</name>
</gene>
<comment type="subcellular location">
    <subcellularLocation>
        <location evidence="1">Membrane</location>
    </subcellularLocation>
</comment>
<feature type="transmembrane region" description="Helical" evidence="12">
    <location>
        <begin position="20"/>
        <end position="40"/>
    </location>
</feature>
<sequence length="718" mass="78519">MIGINLARWSMCDQSKIKQFSMYLWPFLIGIMVFPVNAAVKTPSQNTIRGMDIVAGANGAIIAKIAFDQPLTFAPTGVMLDNPARLYFDLPGVNSTIDKPGSMAGQGVLRDIQLAKTDSRTRLVMNLHEVASHEVQIDGNQLLITLTSSMRSTRNGPSQPPAARQNSSQQQTQLSLVDLDFRRGTQGEGQIKVDLSQPGAVIDVHRQGNKLHVEFIKAYLPSNLNQRLDVADFGTPVRIIETRADKDRVSMLVEPQGNWEHSAFQSGTSFVLDIRAVVSGEAMPVHKKLASGGYTGEKLSLNFQDVEIRAVLQVIADFTDLNIIASDSVKGNLTIRLKNVPWDQALDIVLQNHDLDKRRAGNVIFVAPREEMAAREKLQLEQQQQISELEVLQTETLKLNYRTASSIALKGIMSQRGTIEVDDISNTLTITDIPARLTEVAKHISNLDTQVRQVMIETRIVEATDTFSRNLGARFGVQNATRINDRKLGISGNLGSSSELAAGASPTLDGQNLNVNLPAAALAGVAGGPAALGLSLIKINNGTLINLELSALESDSKGRIIASPRLVTANRVEASIEQGTEIPFQIISATRPQIQFKKAVLGLKVTPQITPDDNIIMKLKINQDTRGENTPAGPAIDTKQIITEVLVENGGTVVIGGIFEQTEKNERNRVPFLADVPIFGHLFRNTARRNDKRELLIFVTPRILNETLGDNIRSALNY</sequence>
<dbReference type="Gene3D" id="2.60.40.3470">
    <property type="match status" value="1"/>
</dbReference>
<proteinExistence type="inferred from homology"/>
<keyword evidence="4" id="KW-0813">Transport</keyword>
<evidence type="ECO:0000256" key="12">
    <source>
        <dbReference type="SAM" id="Phobius"/>
    </source>
</evidence>
<reference evidence="14 15" key="1">
    <citation type="submission" date="2016-10" db="EMBL/GenBank/DDBJ databases">
        <authorList>
            <person name="de Groot N.N."/>
        </authorList>
    </citation>
    <scope>NUCLEOTIDE SEQUENCE [LARGE SCALE GENOMIC DNA]</scope>
    <source>
        <strain evidence="14">1</strain>
    </source>
</reference>
<dbReference type="InterPro" id="IPR004846">
    <property type="entry name" value="T2SS/T3SS_dom"/>
</dbReference>
<dbReference type="NCBIfam" id="TIGR02515">
    <property type="entry name" value="IV_pilus_PilQ"/>
    <property type="match status" value="1"/>
</dbReference>
<dbReference type="Gene3D" id="3.30.1370.120">
    <property type="match status" value="1"/>
</dbReference>
<dbReference type="Pfam" id="PF07660">
    <property type="entry name" value="STN"/>
    <property type="match status" value="1"/>
</dbReference>
<dbReference type="EMBL" id="FMWO01000045">
    <property type="protein sequence ID" value="SCZ85414.1"/>
    <property type="molecule type" value="Genomic_DNA"/>
</dbReference>
<feature type="region of interest" description="Disordered" evidence="11">
    <location>
        <begin position="151"/>
        <end position="171"/>
    </location>
</feature>
<dbReference type="SMART" id="SM00965">
    <property type="entry name" value="STN"/>
    <property type="match status" value="1"/>
</dbReference>
<evidence type="ECO:0000313" key="14">
    <source>
        <dbReference type="EMBL" id="SCZ85414.1"/>
    </source>
</evidence>
<dbReference type="InterPro" id="IPR013355">
    <property type="entry name" value="Pilus_4_PilQ"/>
</dbReference>
<evidence type="ECO:0000313" key="15">
    <source>
        <dbReference type="Proteomes" id="UP000198729"/>
    </source>
</evidence>
<evidence type="ECO:0000256" key="7">
    <source>
        <dbReference type="ARBA" id="ARBA00023237"/>
    </source>
</evidence>
<name>A0A1G5SDZ5_9PROT</name>
<dbReference type="Proteomes" id="UP000198729">
    <property type="component" value="Unassembled WGS sequence"/>
</dbReference>
<keyword evidence="6 12" id="KW-0472">Membrane</keyword>
<comment type="similarity">
    <text evidence="2">Belongs to the bacterial secretin family. PilQ subfamily.</text>
</comment>
<evidence type="ECO:0000256" key="5">
    <source>
        <dbReference type="ARBA" id="ARBA00022927"/>
    </source>
</evidence>
<keyword evidence="7" id="KW-0998">Cell outer membrane</keyword>
<comment type="function">
    <text evidence="9">Required for type IV pilus biogenesis and competence. Could function as a pore for exit of the pilus but also as a channel for entry of heme and antimicrobial agents and uptake of transforming DNA.</text>
</comment>
<dbReference type="Gene3D" id="3.30.1370.130">
    <property type="match status" value="1"/>
</dbReference>
<evidence type="ECO:0000256" key="9">
    <source>
        <dbReference type="ARBA" id="ARBA00024678"/>
    </source>
</evidence>
<dbReference type="PRINTS" id="PR00811">
    <property type="entry name" value="BCTERIALGSPD"/>
</dbReference>
<accession>A0A1G5SDZ5</accession>
<dbReference type="STRING" id="51642.NSMM_380036"/>
<dbReference type="InterPro" id="IPR038591">
    <property type="entry name" value="NolW-like_sf"/>
</dbReference>
<evidence type="ECO:0000256" key="4">
    <source>
        <dbReference type="ARBA" id="ARBA00022448"/>
    </source>
</evidence>
<dbReference type="Pfam" id="PF11741">
    <property type="entry name" value="AMIN"/>
    <property type="match status" value="1"/>
</dbReference>
<dbReference type="InterPro" id="IPR011662">
    <property type="entry name" value="Secretin/TonB_short_N"/>
</dbReference>
<evidence type="ECO:0000256" key="10">
    <source>
        <dbReference type="ARBA" id="ARBA00025897"/>
    </source>
</evidence>
<organism evidence="14 15">
    <name type="scientific">Nitrosomonas mobilis</name>
    <dbReference type="NCBI Taxonomy" id="51642"/>
    <lineage>
        <taxon>Bacteria</taxon>
        <taxon>Pseudomonadati</taxon>
        <taxon>Pseudomonadota</taxon>
        <taxon>Betaproteobacteria</taxon>
        <taxon>Nitrosomonadales</taxon>
        <taxon>Nitrosomonadaceae</taxon>
        <taxon>Nitrosomonas</taxon>
    </lineage>
</organism>
<dbReference type="GO" id="GO:0009306">
    <property type="term" value="P:protein secretion"/>
    <property type="evidence" value="ECO:0007669"/>
    <property type="project" value="InterPro"/>
</dbReference>
<keyword evidence="12" id="KW-0812">Transmembrane</keyword>
<dbReference type="Pfam" id="PF00263">
    <property type="entry name" value="Secretin"/>
    <property type="match status" value="1"/>
</dbReference>
<protein>
    <recommendedName>
        <fullName evidence="3">Type IV pilus biogenesis and competence protein PilQ</fullName>
    </recommendedName>
</protein>
<evidence type="ECO:0000256" key="3">
    <source>
        <dbReference type="ARBA" id="ARBA00014124"/>
    </source>
</evidence>
<dbReference type="GO" id="GO:0019867">
    <property type="term" value="C:outer membrane"/>
    <property type="evidence" value="ECO:0007669"/>
    <property type="project" value="InterPro"/>
</dbReference>